<dbReference type="InterPro" id="IPR019595">
    <property type="entry name" value="DUF2470"/>
</dbReference>
<dbReference type="OrthoDB" id="3381348at2"/>
<dbReference type="SUPFAM" id="SSF50475">
    <property type="entry name" value="FMN-binding split barrel"/>
    <property type="match status" value="1"/>
</dbReference>
<dbReference type="Pfam" id="PF10615">
    <property type="entry name" value="DUF2470"/>
    <property type="match status" value="1"/>
</dbReference>
<organism evidence="2 3">
    <name type="scientific">Streptomyces jeddahensis</name>
    <dbReference type="NCBI Taxonomy" id="1716141"/>
    <lineage>
        <taxon>Bacteria</taxon>
        <taxon>Bacillati</taxon>
        <taxon>Actinomycetota</taxon>
        <taxon>Actinomycetes</taxon>
        <taxon>Kitasatosporales</taxon>
        <taxon>Streptomycetaceae</taxon>
        <taxon>Streptomyces</taxon>
    </lineage>
</organism>
<comment type="caution">
    <text evidence="2">The sequence shown here is derived from an EMBL/GenBank/DDBJ whole genome shotgun (WGS) entry which is preliminary data.</text>
</comment>
<dbReference type="Gene3D" id="3.20.180.10">
    <property type="entry name" value="PNP-oxidase-like"/>
    <property type="match status" value="1"/>
</dbReference>
<evidence type="ECO:0000313" key="2">
    <source>
        <dbReference type="EMBL" id="OAH12828.1"/>
    </source>
</evidence>
<dbReference type="PATRIC" id="fig|1716141.3.peg.4062"/>
<reference evidence="2 3" key="1">
    <citation type="submission" date="2015-12" db="EMBL/GenBank/DDBJ databases">
        <title>Genome sequence of Streptomyces sp. G25.</title>
        <authorList>
            <person name="Poehlein A."/>
            <person name="Roettig A."/>
            <person name="Hiessl S."/>
            <person name="Hauschild P."/>
            <person name="Schauer J."/>
            <person name="Madkour M.H."/>
            <person name="Al-Ansari A.M."/>
            <person name="Almakishah N.H."/>
            <person name="Steinbuechel A."/>
            <person name="Daniel R."/>
        </authorList>
    </citation>
    <scope>NUCLEOTIDE SEQUENCE [LARGE SCALE GENOMIC DNA]</scope>
    <source>
        <strain evidence="3">G25(2015)</strain>
    </source>
</reference>
<name>A0A177HRN4_9ACTN</name>
<gene>
    <name evidence="2" type="ORF">STSP_38650</name>
</gene>
<dbReference type="RefSeq" id="WP_067279330.1">
    <property type="nucleotide sequence ID" value="NZ_LOHS01000086.1"/>
</dbReference>
<proteinExistence type="predicted"/>
<dbReference type="AlphaFoldDB" id="A0A177HRN4"/>
<dbReference type="EMBL" id="LOHS01000086">
    <property type="protein sequence ID" value="OAH12828.1"/>
    <property type="molecule type" value="Genomic_DNA"/>
</dbReference>
<accession>A0A177HRN4</accession>
<sequence>MKPTTASVTEPTAAERIRSVLARAGSLTLTTDGHRYDLVGLHHVDGTGQVRLRLPADSPLVARAVCAPRGALAALLEFTDVSPTSVRARVRAKVTLSGWLALTDDAEDGAGDGSSLRLDLARATLEAGADMVVVGLDELVLAEADPLAVEEAALLTHLVDAHEDMVARLAQLAGPRLLQGVVRVQPVALDRYGITLRCEYARGHGDLRLVFPEPVRDPAQAGDGIHSLLAAAQACPHRRRTSPRP</sequence>
<dbReference type="Proteomes" id="UP000077381">
    <property type="component" value="Unassembled WGS sequence"/>
</dbReference>
<dbReference type="STRING" id="1716141.STSP_38650"/>
<dbReference type="InterPro" id="IPR037119">
    <property type="entry name" value="Haem_oxidase_HugZ-like_sf"/>
</dbReference>
<protein>
    <recommendedName>
        <fullName evidence="1">DUF2470 domain-containing protein</fullName>
    </recommendedName>
</protein>
<keyword evidence="3" id="KW-1185">Reference proteome</keyword>
<feature type="domain" description="DUF2470" evidence="1">
    <location>
        <begin position="152"/>
        <end position="223"/>
    </location>
</feature>
<evidence type="ECO:0000313" key="3">
    <source>
        <dbReference type="Proteomes" id="UP000077381"/>
    </source>
</evidence>
<evidence type="ECO:0000259" key="1">
    <source>
        <dbReference type="Pfam" id="PF10615"/>
    </source>
</evidence>